<dbReference type="RefSeq" id="WP_089900349.1">
    <property type="nucleotide sequence ID" value="NZ_FOCI01000006.1"/>
</dbReference>
<evidence type="ECO:0000313" key="7">
    <source>
        <dbReference type="EMBL" id="SEM89370.1"/>
    </source>
</evidence>
<keyword evidence="3" id="KW-0560">Oxidoreductase</keyword>
<organism evidence="7 8">
    <name type="scientific">Loktanella fryxellensis</name>
    <dbReference type="NCBI Taxonomy" id="245187"/>
    <lineage>
        <taxon>Bacteria</taxon>
        <taxon>Pseudomonadati</taxon>
        <taxon>Pseudomonadota</taxon>
        <taxon>Alphaproteobacteria</taxon>
        <taxon>Rhodobacterales</taxon>
        <taxon>Roseobacteraceae</taxon>
        <taxon>Loktanella</taxon>
    </lineage>
</organism>
<dbReference type="SUPFAM" id="SSF47741">
    <property type="entry name" value="CO dehydrogenase ISP C-domain like"/>
    <property type="match status" value="1"/>
</dbReference>
<proteinExistence type="predicted"/>
<dbReference type="GO" id="GO:0051537">
    <property type="term" value="F:2 iron, 2 sulfur cluster binding"/>
    <property type="evidence" value="ECO:0007669"/>
    <property type="project" value="UniProtKB-KW"/>
</dbReference>
<dbReference type="InterPro" id="IPR036010">
    <property type="entry name" value="2Fe-2S_ferredoxin-like_sf"/>
</dbReference>
<reference evidence="7 8" key="1">
    <citation type="submission" date="2016-10" db="EMBL/GenBank/DDBJ databases">
        <authorList>
            <person name="de Groot N.N."/>
        </authorList>
    </citation>
    <scope>NUCLEOTIDE SEQUENCE [LARGE SCALE GENOMIC DNA]</scope>
    <source>
        <strain evidence="7 8">DSM 16213</strain>
    </source>
</reference>
<keyword evidence="4" id="KW-0408">Iron</keyword>
<evidence type="ECO:0000256" key="4">
    <source>
        <dbReference type="ARBA" id="ARBA00023004"/>
    </source>
</evidence>
<protein>
    <submittedName>
        <fullName evidence="7">Carbon-monoxide dehydrogenase small subunit</fullName>
    </submittedName>
</protein>
<dbReference type="InterPro" id="IPR051452">
    <property type="entry name" value="Diverse_Oxidoreductases"/>
</dbReference>
<dbReference type="CDD" id="cd00207">
    <property type="entry name" value="fer2"/>
    <property type="match status" value="1"/>
</dbReference>
<dbReference type="InterPro" id="IPR006058">
    <property type="entry name" value="2Fe2S_fd_BS"/>
</dbReference>
<dbReference type="PROSITE" id="PS51085">
    <property type="entry name" value="2FE2S_FER_2"/>
    <property type="match status" value="1"/>
</dbReference>
<dbReference type="GO" id="GO:0016491">
    <property type="term" value="F:oxidoreductase activity"/>
    <property type="evidence" value="ECO:0007669"/>
    <property type="project" value="UniProtKB-KW"/>
</dbReference>
<name>A0A1H8C2R1_9RHOB</name>
<evidence type="ECO:0000313" key="8">
    <source>
        <dbReference type="Proteomes" id="UP000199585"/>
    </source>
</evidence>
<evidence type="ECO:0000256" key="2">
    <source>
        <dbReference type="ARBA" id="ARBA00022723"/>
    </source>
</evidence>
<dbReference type="STRING" id="245187.SAMN04488003_10637"/>
<dbReference type="Gene3D" id="1.10.150.120">
    <property type="entry name" value="[2Fe-2S]-binding domain"/>
    <property type="match status" value="1"/>
</dbReference>
<keyword evidence="5" id="KW-0411">Iron-sulfur</keyword>
<dbReference type="InterPro" id="IPR036884">
    <property type="entry name" value="2Fe-2S-bd_dom_sf"/>
</dbReference>
<dbReference type="GO" id="GO:0046872">
    <property type="term" value="F:metal ion binding"/>
    <property type="evidence" value="ECO:0007669"/>
    <property type="project" value="UniProtKB-KW"/>
</dbReference>
<evidence type="ECO:0000256" key="5">
    <source>
        <dbReference type="ARBA" id="ARBA00023014"/>
    </source>
</evidence>
<dbReference type="Gene3D" id="3.10.20.30">
    <property type="match status" value="1"/>
</dbReference>
<dbReference type="Proteomes" id="UP000199585">
    <property type="component" value="Unassembled WGS sequence"/>
</dbReference>
<keyword evidence="8" id="KW-1185">Reference proteome</keyword>
<dbReference type="InterPro" id="IPR001041">
    <property type="entry name" value="2Fe-2S_ferredoxin-type"/>
</dbReference>
<evidence type="ECO:0000259" key="6">
    <source>
        <dbReference type="PROSITE" id="PS51085"/>
    </source>
</evidence>
<dbReference type="OrthoDB" id="9792018at2"/>
<sequence length="171" mass="17651">MTATFNDRIDIALTVNGEAVTARVPAGQHLTDFLRLELGLTGAHASCEHGVCGACTVQVDGQAVRGCLMLAAQAEGSTVWTIEGLTDTGVVADLQAEFVARNALQCGFCTPGMLVAAQDLLCTAMAQGGEVPDRAAIREHLSGNYCRCTGYEAIVDAISAVAEARHAGTAA</sequence>
<dbReference type="Pfam" id="PF01799">
    <property type="entry name" value="Fer2_2"/>
    <property type="match status" value="1"/>
</dbReference>
<dbReference type="PROSITE" id="PS00197">
    <property type="entry name" value="2FE2S_FER_1"/>
    <property type="match status" value="1"/>
</dbReference>
<dbReference type="InterPro" id="IPR012675">
    <property type="entry name" value="Beta-grasp_dom_sf"/>
</dbReference>
<dbReference type="Pfam" id="PF00111">
    <property type="entry name" value="Fer2"/>
    <property type="match status" value="1"/>
</dbReference>
<keyword evidence="2" id="KW-0479">Metal-binding</keyword>
<dbReference type="InterPro" id="IPR002888">
    <property type="entry name" value="2Fe-2S-bd"/>
</dbReference>
<evidence type="ECO:0000256" key="1">
    <source>
        <dbReference type="ARBA" id="ARBA00022714"/>
    </source>
</evidence>
<accession>A0A1H8C2R1</accession>
<gene>
    <name evidence="7" type="ORF">SAMN04488003_10637</name>
</gene>
<dbReference type="PANTHER" id="PTHR44379">
    <property type="entry name" value="OXIDOREDUCTASE WITH IRON-SULFUR SUBUNIT"/>
    <property type="match status" value="1"/>
</dbReference>
<evidence type="ECO:0000256" key="3">
    <source>
        <dbReference type="ARBA" id="ARBA00023002"/>
    </source>
</evidence>
<dbReference type="EMBL" id="FOCI01000006">
    <property type="protein sequence ID" value="SEM89370.1"/>
    <property type="molecule type" value="Genomic_DNA"/>
</dbReference>
<dbReference type="PANTHER" id="PTHR44379:SF8">
    <property type="entry name" value="XANTHINE DEHYDROGENASE IRON-SULFUR-BINDING SUBUNIT XDHC-RELATED"/>
    <property type="match status" value="1"/>
</dbReference>
<feature type="domain" description="2Fe-2S ferredoxin-type" evidence="6">
    <location>
        <begin position="9"/>
        <end position="85"/>
    </location>
</feature>
<dbReference type="SUPFAM" id="SSF54292">
    <property type="entry name" value="2Fe-2S ferredoxin-like"/>
    <property type="match status" value="1"/>
</dbReference>
<dbReference type="AlphaFoldDB" id="A0A1H8C2R1"/>
<keyword evidence="1" id="KW-0001">2Fe-2S</keyword>